<keyword evidence="2" id="KW-1185">Reference proteome</keyword>
<accession>A0A398B744</accession>
<evidence type="ECO:0000313" key="1">
    <source>
        <dbReference type="EMBL" id="RID83536.1"/>
    </source>
</evidence>
<protein>
    <submittedName>
        <fullName evidence="1">Uncharacterized protein</fullName>
    </submittedName>
</protein>
<name>A0A398B744_9BACI</name>
<dbReference type="AlphaFoldDB" id="A0A398B744"/>
<evidence type="ECO:0000313" key="2">
    <source>
        <dbReference type="Proteomes" id="UP000266016"/>
    </source>
</evidence>
<comment type="caution">
    <text evidence="1">The sequence shown here is derived from an EMBL/GenBank/DDBJ whole genome shotgun (WGS) entry which is preliminary data.</text>
</comment>
<gene>
    <name evidence="1" type="ORF">D1953_15840</name>
</gene>
<proteinExistence type="predicted"/>
<dbReference type="Proteomes" id="UP000266016">
    <property type="component" value="Unassembled WGS sequence"/>
</dbReference>
<sequence>MSEYQEYVKERDQIDFLIQNGYRVKYITENLDGALVEFEKSENSSERKKEILNILTPNARKYLSAKLLGQQKETNSVL</sequence>
<dbReference type="EMBL" id="QWVS01000033">
    <property type="protein sequence ID" value="RID83536.1"/>
    <property type="molecule type" value="Genomic_DNA"/>
</dbReference>
<reference evidence="1 2" key="1">
    <citation type="submission" date="2018-08" db="EMBL/GenBank/DDBJ databases">
        <title>Bacillus jemisoniae sp. nov., Bacillus chryseoplanitiae sp. nov., Bacillus resnikiae sp. nov., and Bacillus frankliniae sp. nov., isolated from Viking spacecraft and associated surfaces.</title>
        <authorList>
            <person name="Seuylemezian A."/>
            <person name="Vaishampayan P."/>
        </authorList>
    </citation>
    <scope>NUCLEOTIDE SEQUENCE [LARGE SCALE GENOMIC DNA]</scope>
    <source>
        <strain evidence="1 2">MA001</strain>
    </source>
</reference>
<dbReference type="RefSeq" id="WP_119118154.1">
    <property type="nucleotide sequence ID" value="NZ_QWVS01000033.1"/>
</dbReference>
<organism evidence="1 2">
    <name type="scientific">Peribacillus asahii</name>
    <dbReference type="NCBI Taxonomy" id="228899"/>
    <lineage>
        <taxon>Bacteria</taxon>
        <taxon>Bacillati</taxon>
        <taxon>Bacillota</taxon>
        <taxon>Bacilli</taxon>
        <taxon>Bacillales</taxon>
        <taxon>Bacillaceae</taxon>
        <taxon>Peribacillus</taxon>
    </lineage>
</organism>